<evidence type="ECO:0000313" key="2">
    <source>
        <dbReference type="EMBL" id="GFS56876.1"/>
    </source>
</evidence>
<reference evidence="2" key="1">
    <citation type="submission" date="2020-08" db="EMBL/GenBank/DDBJ databases">
        <title>Multicomponent nature underlies the extraordinary mechanical properties of spider dragline silk.</title>
        <authorList>
            <person name="Kono N."/>
            <person name="Nakamura H."/>
            <person name="Mori M."/>
            <person name="Yoshida Y."/>
            <person name="Ohtoshi R."/>
            <person name="Malay A.D."/>
            <person name="Moran D.A.P."/>
            <person name="Tomita M."/>
            <person name="Numata K."/>
            <person name="Arakawa K."/>
        </authorList>
    </citation>
    <scope>NUCLEOTIDE SEQUENCE</scope>
</reference>
<dbReference type="AlphaFoldDB" id="A0A8X6MHK4"/>
<sequence length="77" mass="8966">MKKDQLKLLAIFEAVKTCLTLHSSVDFENDGRTISFPIISNQFDKRDSVDEVLDDEEEQFEDAREFTDDEEFEDAES</sequence>
<gene>
    <name evidence="2" type="ORF">TNIN_426991</name>
</gene>
<feature type="compositionally biased region" description="Acidic residues" evidence="1">
    <location>
        <begin position="67"/>
        <end position="77"/>
    </location>
</feature>
<keyword evidence="3" id="KW-1185">Reference proteome</keyword>
<name>A0A8X6MHK4_9ARAC</name>
<organism evidence="2 3">
    <name type="scientific">Trichonephila inaurata madagascariensis</name>
    <dbReference type="NCBI Taxonomy" id="2747483"/>
    <lineage>
        <taxon>Eukaryota</taxon>
        <taxon>Metazoa</taxon>
        <taxon>Ecdysozoa</taxon>
        <taxon>Arthropoda</taxon>
        <taxon>Chelicerata</taxon>
        <taxon>Arachnida</taxon>
        <taxon>Araneae</taxon>
        <taxon>Araneomorphae</taxon>
        <taxon>Entelegynae</taxon>
        <taxon>Araneoidea</taxon>
        <taxon>Nephilidae</taxon>
        <taxon>Trichonephila</taxon>
        <taxon>Trichonephila inaurata</taxon>
    </lineage>
</organism>
<protein>
    <submittedName>
        <fullName evidence="2">Uncharacterized protein</fullName>
    </submittedName>
</protein>
<evidence type="ECO:0000313" key="3">
    <source>
        <dbReference type="Proteomes" id="UP000886998"/>
    </source>
</evidence>
<dbReference type="EMBL" id="BMAV01027164">
    <property type="protein sequence ID" value="GFS56876.1"/>
    <property type="molecule type" value="Genomic_DNA"/>
</dbReference>
<proteinExistence type="predicted"/>
<comment type="caution">
    <text evidence="2">The sequence shown here is derived from an EMBL/GenBank/DDBJ whole genome shotgun (WGS) entry which is preliminary data.</text>
</comment>
<accession>A0A8X6MHK4</accession>
<feature type="region of interest" description="Disordered" evidence="1">
    <location>
        <begin position="50"/>
        <end position="77"/>
    </location>
</feature>
<evidence type="ECO:0000256" key="1">
    <source>
        <dbReference type="SAM" id="MobiDB-lite"/>
    </source>
</evidence>
<dbReference type="Proteomes" id="UP000886998">
    <property type="component" value="Unassembled WGS sequence"/>
</dbReference>
<feature type="compositionally biased region" description="Acidic residues" evidence="1">
    <location>
        <begin position="50"/>
        <end position="60"/>
    </location>
</feature>